<feature type="binding site" evidence="12">
    <location>
        <position position="86"/>
    </location>
    <ligand>
        <name>Mg(2+)</name>
        <dbReference type="ChEBI" id="CHEBI:18420"/>
        <label>1</label>
    </ligand>
</feature>
<dbReference type="RefSeq" id="WP_179747644.1">
    <property type="nucleotide sequence ID" value="NZ_JACCBU010000001.1"/>
</dbReference>
<dbReference type="GO" id="GO:0012505">
    <property type="term" value="C:endomembrane system"/>
    <property type="evidence" value="ECO:0007669"/>
    <property type="project" value="UniProtKB-SubCell"/>
</dbReference>
<keyword evidence="12" id="KW-0479">Metal-binding</keyword>
<dbReference type="InterPro" id="IPR000462">
    <property type="entry name" value="CDP-OH_P_trans"/>
</dbReference>
<comment type="cofactor">
    <cofactor evidence="12">
        <name>Mg(2+)</name>
        <dbReference type="ChEBI" id="CHEBI:18420"/>
    </cofactor>
    <text evidence="12">Contains a di-nuclear catalytic Mg(2+) center.</text>
</comment>
<evidence type="ECO:0000256" key="6">
    <source>
        <dbReference type="ARBA" id="ARBA00022989"/>
    </source>
</evidence>
<dbReference type="UniPathway" id="UPA00220"/>
<feature type="transmembrane region" description="Helical" evidence="12">
    <location>
        <begin position="112"/>
        <end position="131"/>
    </location>
</feature>
<gene>
    <name evidence="14" type="ORF">BKA15_000092</name>
</gene>
<evidence type="ECO:0000256" key="12">
    <source>
        <dbReference type="HAMAP-Rule" id="MF_02241"/>
    </source>
</evidence>
<dbReference type="NCBIfam" id="NF045883">
    <property type="entry name" value="PIPSynth"/>
    <property type="match status" value="1"/>
</dbReference>
<keyword evidence="12" id="KW-1003">Cell membrane</keyword>
<protein>
    <recommendedName>
        <fullName evidence="9 12">Phosphatidylinositol phosphate synthase</fullName>
        <shortName evidence="12">PIP synthase</shortName>
        <ecNumber evidence="12">2.7.8.-</ecNumber>
    </recommendedName>
    <alternativeName>
        <fullName evidence="10 12">CDP-diacylglycerol--D-myo-inositol-3-phosphate 3-phosphatidyltransferase</fullName>
    </alternativeName>
</protein>
<dbReference type="Pfam" id="PF01066">
    <property type="entry name" value="CDP-OH_P_transf"/>
    <property type="match status" value="1"/>
</dbReference>
<feature type="binding site" evidence="12">
    <location>
        <begin position="28"/>
        <end position="31"/>
    </location>
    <ligand>
        <name>a CDP-1,2-diacyl-sn-glycerol</name>
        <dbReference type="ChEBI" id="CHEBI:58332"/>
    </ligand>
</feature>
<comment type="subunit">
    <text evidence="4 12">Homodimer.</text>
</comment>
<feature type="transmembrane region" description="Helical" evidence="12">
    <location>
        <begin position="50"/>
        <end position="67"/>
    </location>
</feature>
<feature type="binding site" evidence="12">
    <location>
        <position position="86"/>
    </location>
    <ligand>
        <name>Mg(2+)</name>
        <dbReference type="ChEBI" id="CHEBI:18420"/>
        <label>2</label>
    </ligand>
</feature>
<comment type="subcellular location">
    <subcellularLocation>
        <location evidence="12">Cell membrane</location>
        <topology evidence="12">Multi-pass membrane protein</topology>
    </subcellularLocation>
    <subcellularLocation>
        <location evidence="1">Endomembrane system</location>
        <topology evidence="1">Multi-pass membrane protein</topology>
    </subcellularLocation>
</comment>
<keyword evidence="7 12" id="KW-0472">Membrane</keyword>
<feature type="transmembrane region" description="Helical" evidence="12">
    <location>
        <begin position="152"/>
        <end position="171"/>
    </location>
</feature>
<keyword evidence="12 14" id="KW-0808">Transferase</keyword>
<evidence type="ECO:0000256" key="4">
    <source>
        <dbReference type="ARBA" id="ARBA00011738"/>
    </source>
</evidence>
<keyword evidence="12" id="KW-0443">Lipid metabolism</keyword>
<dbReference type="GO" id="GO:0016780">
    <property type="term" value="F:phosphotransferase activity, for other substituted phosphate groups"/>
    <property type="evidence" value="ECO:0007669"/>
    <property type="project" value="UniProtKB-UniRule"/>
</dbReference>
<dbReference type="GO" id="GO:0008654">
    <property type="term" value="P:phospholipid biosynthetic process"/>
    <property type="evidence" value="ECO:0007669"/>
    <property type="project" value="UniProtKB-UniRule"/>
</dbReference>
<proteinExistence type="inferred from homology"/>
<keyword evidence="12" id="KW-0460">Magnesium</keyword>
<accession>A0A7Y9I1Z2</accession>
<keyword evidence="15" id="KW-1185">Reference proteome</keyword>
<dbReference type="AlphaFoldDB" id="A0A7Y9I1Z2"/>
<feature type="compositionally biased region" description="Basic and acidic residues" evidence="13">
    <location>
        <begin position="201"/>
        <end position="211"/>
    </location>
</feature>
<evidence type="ECO:0000256" key="5">
    <source>
        <dbReference type="ARBA" id="ARBA00022692"/>
    </source>
</evidence>
<comment type="caution">
    <text evidence="14">The sequence shown here is derived from an EMBL/GenBank/DDBJ whole genome shotgun (WGS) entry which is preliminary data.</text>
</comment>
<feature type="binding site" evidence="12">
    <location>
        <position position="68"/>
    </location>
    <ligand>
        <name>Mg(2+)</name>
        <dbReference type="ChEBI" id="CHEBI:18420"/>
        <label>1</label>
    </ligand>
</feature>
<keyword evidence="12" id="KW-1208">Phospholipid metabolism</keyword>
<dbReference type="Proteomes" id="UP000569914">
    <property type="component" value="Unassembled WGS sequence"/>
</dbReference>
<reference evidence="14 15" key="1">
    <citation type="submission" date="2020-07" db="EMBL/GenBank/DDBJ databases">
        <title>Sequencing the genomes of 1000 actinobacteria strains.</title>
        <authorList>
            <person name="Klenk H.-P."/>
        </authorList>
    </citation>
    <scope>NUCLEOTIDE SEQUENCE [LARGE SCALE GENOMIC DNA]</scope>
    <source>
        <strain evidence="14 15">DSM 22083</strain>
    </source>
</reference>
<comment type="catalytic activity">
    <reaction evidence="11 12">
        <text>a CDP-1,2-diacyl-sn-glycerol + 1D-myo-inositol 3-phosphate = a 1,2-diacyl-sn-glycero-3-phospho-(1D-myo-inositol-3-phosphate) + CMP + H(+)</text>
        <dbReference type="Rhea" id="RHEA:60504"/>
        <dbReference type="ChEBI" id="CHEBI:15378"/>
        <dbReference type="ChEBI" id="CHEBI:58088"/>
        <dbReference type="ChEBI" id="CHEBI:58332"/>
        <dbReference type="ChEBI" id="CHEBI:58401"/>
        <dbReference type="ChEBI" id="CHEBI:60377"/>
    </reaction>
</comment>
<dbReference type="InterPro" id="IPR043130">
    <property type="entry name" value="CDP-OH_PTrfase_TM_dom"/>
</dbReference>
<dbReference type="InterPro" id="IPR044268">
    <property type="entry name" value="PIP_synthase_PgsA1"/>
</dbReference>
<evidence type="ECO:0000256" key="7">
    <source>
        <dbReference type="ARBA" id="ARBA00023136"/>
    </source>
</evidence>
<dbReference type="EMBL" id="JACCBU010000001">
    <property type="protein sequence ID" value="NYE68763.1"/>
    <property type="molecule type" value="Genomic_DNA"/>
</dbReference>
<comment type="function">
    <text evidence="12">Catalyzes the conjugation of the 1'-hydroxyl group of D-myo-inositol-3-phosphate (also named L-myo-inositol-1-phosphate) with a lipid tail of cytidine diphosphate diacylglycerol (CDP-DAG), forming phosphatidylinositol phosphate (PIP) and CMP. PIP is a precursor of phosphatidylinositol (PI) which is an essential lipid required for cell wall formation.</text>
</comment>
<organism evidence="14 15">
    <name type="scientific">Microlunatus parietis</name>
    <dbReference type="NCBI Taxonomy" id="682979"/>
    <lineage>
        <taxon>Bacteria</taxon>
        <taxon>Bacillati</taxon>
        <taxon>Actinomycetota</taxon>
        <taxon>Actinomycetes</taxon>
        <taxon>Propionibacteriales</taxon>
        <taxon>Propionibacteriaceae</taxon>
        <taxon>Microlunatus</taxon>
    </lineage>
</organism>
<evidence type="ECO:0000313" key="15">
    <source>
        <dbReference type="Proteomes" id="UP000569914"/>
    </source>
</evidence>
<evidence type="ECO:0000256" key="3">
    <source>
        <dbReference type="ARBA" id="ARBA00010441"/>
    </source>
</evidence>
<feature type="transmembrane region" description="Helical" evidence="12">
    <location>
        <begin position="20"/>
        <end position="44"/>
    </location>
</feature>
<evidence type="ECO:0000256" key="9">
    <source>
        <dbReference type="ARBA" id="ARBA00024082"/>
    </source>
</evidence>
<feature type="binding site" evidence="12">
    <location>
        <position position="90"/>
    </location>
    <ligand>
        <name>Mg(2+)</name>
        <dbReference type="ChEBI" id="CHEBI:18420"/>
        <label>2</label>
    </ligand>
</feature>
<evidence type="ECO:0000256" key="1">
    <source>
        <dbReference type="ARBA" id="ARBA00004127"/>
    </source>
</evidence>
<comment type="catalytic activity">
    <reaction evidence="8 12">
        <text>1,2-di-(9Z-octadecenoyl)-sn-glycero-3-cytidine-5'-diphosphate + 1D-myo-inositol 3-phosphate = 1,2-di-(9Z-octadecenoyl)-sn-glycero-3-phospho-(1D-myo-inositol-3-phosphate) + CMP + H(+)</text>
        <dbReference type="Rhea" id="RHEA:61216"/>
        <dbReference type="ChEBI" id="CHEBI:15378"/>
        <dbReference type="ChEBI" id="CHEBI:58401"/>
        <dbReference type="ChEBI" id="CHEBI:60377"/>
        <dbReference type="ChEBI" id="CHEBI:85356"/>
        <dbReference type="ChEBI" id="CHEBI:144472"/>
    </reaction>
</comment>
<evidence type="ECO:0000256" key="8">
    <source>
        <dbReference type="ARBA" id="ARBA00023935"/>
    </source>
</evidence>
<keyword evidence="6 12" id="KW-1133">Transmembrane helix</keyword>
<feature type="binding site" evidence="12">
    <location>
        <position position="79"/>
    </location>
    <ligand>
        <name>a CDP-1,2-diacyl-sn-glycerol</name>
        <dbReference type="ChEBI" id="CHEBI:58332"/>
    </ligand>
</feature>
<evidence type="ECO:0000313" key="14">
    <source>
        <dbReference type="EMBL" id="NYE68763.1"/>
    </source>
</evidence>
<dbReference type="GO" id="GO:0000287">
    <property type="term" value="F:magnesium ion binding"/>
    <property type="evidence" value="ECO:0007669"/>
    <property type="project" value="UniProtKB-UniRule"/>
</dbReference>
<comment type="similarity">
    <text evidence="3 12">Belongs to the CDP-alcohol phosphatidyltransferase class-I family.</text>
</comment>
<feature type="active site" description="Proton acceptor" evidence="12">
    <location>
        <position position="90"/>
    </location>
</feature>
<feature type="binding site" evidence="12">
    <location>
        <position position="65"/>
    </location>
    <ligand>
        <name>Mg(2+)</name>
        <dbReference type="ChEBI" id="CHEBI:18420"/>
        <label>1</label>
    </ligand>
</feature>
<evidence type="ECO:0000256" key="11">
    <source>
        <dbReference type="ARBA" id="ARBA00048865"/>
    </source>
</evidence>
<comment type="pathway">
    <text evidence="2 12">Phospholipid metabolism; phosphatidylinositol phosphate biosynthesis.</text>
</comment>
<feature type="region of interest" description="Disordered" evidence="13">
    <location>
        <begin position="201"/>
        <end position="222"/>
    </location>
</feature>
<evidence type="ECO:0000256" key="13">
    <source>
        <dbReference type="SAM" id="MobiDB-lite"/>
    </source>
</evidence>
<keyword evidence="12" id="KW-0444">Lipid biosynthesis</keyword>
<sequence length="222" mass="23714">MLERFRGLAAAALTPAARFLLRIGATPDLITCIGTLGVLLGALIFFPNGWFLPGVIIVTFFVLFDMLDGQMAKISGRTTRWGAFLDSSLDRIGDGAVFGGVVLYFVGRDQPLIWPVIAVWALVAGQLTSYVKARAESLGFSAPGGLAARADRLLVILIALFLAGFGIPYVLEVGLTVLAVINTVTVVQRMLLVRNQARQDGDLDQRNDHDPSSGGEPDAPTS</sequence>
<keyword evidence="5 12" id="KW-0812">Transmembrane</keyword>
<name>A0A7Y9I1Z2_9ACTN</name>
<dbReference type="HAMAP" id="MF_02241">
    <property type="entry name" value="PIP_synthase"/>
    <property type="match status" value="1"/>
</dbReference>
<evidence type="ECO:0000256" key="2">
    <source>
        <dbReference type="ARBA" id="ARBA00004805"/>
    </source>
</evidence>
<keyword evidence="12" id="KW-0594">Phospholipid biosynthesis</keyword>
<comment type="caution">
    <text evidence="12">Lacks conserved residue(s) required for the propagation of feature annotation.</text>
</comment>
<feature type="binding site" evidence="12">
    <location>
        <position position="69"/>
    </location>
    <ligand>
        <name>a CDP-1,2-diacyl-sn-glycerol</name>
        <dbReference type="ChEBI" id="CHEBI:58332"/>
    </ligand>
</feature>
<feature type="binding site" evidence="12">
    <location>
        <position position="65"/>
    </location>
    <ligand>
        <name>Mg(2+)</name>
        <dbReference type="ChEBI" id="CHEBI:18420"/>
        <label>2</label>
    </ligand>
</feature>
<dbReference type="Gene3D" id="1.20.120.1760">
    <property type="match status" value="1"/>
</dbReference>
<dbReference type="EC" id="2.7.8.-" evidence="12"/>
<evidence type="ECO:0000256" key="10">
    <source>
        <dbReference type="ARBA" id="ARBA00033137"/>
    </source>
</evidence>
<dbReference type="GO" id="GO:0005886">
    <property type="term" value="C:plasma membrane"/>
    <property type="evidence" value="ECO:0007669"/>
    <property type="project" value="UniProtKB-SubCell"/>
</dbReference>